<dbReference type="Proteomes" id="UP000758603">
    <property type="component" value="Unassembled WGS sequence"/>
</dbReference>
<evidence type="ECO:0000256" key="5">
    <source>
        <dbReference type="ARBA" id="ARBA00038359"/>
    </source>
</evidence>
<comment type="caution">
    <text evidence="8">The sequence shown here is derived from an EMBL/GenBank/DDBJ whole genome shotgun (WGS) entry which is preliminary data.</text>
</comment>
<comment type="similarity">
    <text evidence="5">Belongs to the SAT4 family.</text>
</comment>
<feature type="transmembrane region" description="Helical" evidence="6">
    <location>
        <begin position="227"/>
        <end position="250"/>
    </location>
</feature>
<dbReference type="InterPro" id="IPR049326">
    <property type="entry name" value="Rhodopsin_dom_fungi"/>
</dbReference>
<dbReference type="OrthoDB" id="444631at2759"/>
<protein>
    <recommendedName>
        <fullName evidence="7">Rhodopsin domain-containing protein</fullName>
    </recommendedName>
</protein>
<dbReference type="Pfam" id="PF20684">
    <property type="entry name" value="Fung_rhodopsin"/>
    <property type="match status" value="1"/>
</dbReference>
<dbReference type="EMBL" id="JAGPXC010000002">
    <property type="protein sequence ID" value="KAH6657458.1"/>
    <property type="molecule type" value="Genomic_DNA"/>
</dbReference>
<feature type="transmembrane region" description="Helical" evidence="6">
    <location>
        <begin position="30"/>
        <end position="51"/>
    </location>
</feature>
<feature type="transmembrane region" description="Helical" evidence="6">
    <location>
        <begin position="188"/>
        <end position="207"/>
    </location>
</feature>
<proteinExistence type="inferred from homology"/>
<keyword evidence="9" id="KW-1185">Reference proteome</keyword>
<evidence type="ECO:0000256" key="1">
    <source>
        <dbReference type="ARBA" id="ARBA00004141"/>
    </source>
</evidence>
<evidence type="ECO:0000256" key="3">
    <source>
        <dbReference type="ARBA" id="ARBA00022989"/>
    </source>
</evidence>
<dbReference type="AlphaFoldDB" id="A0A9P8USJ1"/>
<dbReference type="PANTHER" id="PTHR33048:SF47">
    <property type="entry name" value="INTEGRAL MEMBRANE PROTEIN-RELATED"/>
    <property type="match status" value="1"/>
</dbReference>
<keyword evidence="4 6" id="KW-0472">Membrane</keyword>
<evidence type="ECO:0000259" key="7">
    <source>
        <dbReference type="Pfam" id="PF20684"/>
    </source>
</evidence>
<evidence type="ECO:0000256" key="2">
    <source>
        <dbReference type="ARBA" id="ARBA00022692"/>
    </source>
</evidence>
<sequence length="360" mass="39618">MSLDNGVMYPMDPPVGYIRNPGEPYEATSLITAISVFLPLAVITTGIRVYMRTTVAGGLAKDDYLMVGSVFFAAVVMGLSLDMLDYGLGKHFWNVPVEPDLYPNWLMRNVLAASILNFSTALAKGSILLFYLRIFTTRGMRRAVWSVFTYTMCYSFVGACVTMFACQPIEASWNFQASLTAKCVNLPVWYFVSAGLNISCDIATLLLPLPKLRSLQMPRKQKIGVALILTMGTFVCVIAIIRLSSLYALLADKDLTQINLQIIGGNIPTLKPFIQRIFPQLIATSRRHDTDGLIQLDARASNGNTGHKDGAFERCLLNRPSTNGVLIEDGSQENIVGGMGIFKTVQIGVEYEEQSGPCRI</sequence>
<comment type="subcellular location">
    <subcellularLocation>
        <location evidence="1">Membrane</location>
        <topology evidence="1">Multi-pass membrane protein</topology>
    </subcellularLocation>
</comment>
<evidence type="ECO:0000256" key="6">
    <source>
        <dbReference type="SAM" id="Phobius"/>
    </source>
</evidence>
<gene>
    <name evidence="8" type="ORF">BKA67DRAFT_655730</name>
</gene>
<evidence type="ECO:0000313" key="9">
    <source>
        <dbReference type="Proteomes" id="UP000758603"/>
    </source>
</evidence>
<dbReference type="RefSeq" id="XP_045961692.1">
    <property type="nucleotide sequence ID" value="XM_046106811.1"/>
</dbReference>
<dbReference type="InterPro" id="IPR052337">
    <property type="entry name" value="SAT4-like"/>
</dbReference>
<name>A0A9P8USJ1_9PEZI</name>
<dbReference type="GO" id="GO:0016020">
    <property type="term" value="C:membrane"/>
    <property type="evidence" value="ECO:0007669"/>
    <property type="project" value="UniProtKB-SubCell"/>
</dbReference>
<accession>A0A9P8USJ1</accession>
<organism evidence="8 9">
    <name type="scientific">Truncatella angustata</name>
    <dbReference type="NCBI Taxonomy" id="152316"/>
    <lineage>
        <taxon>Eukaryota</taxon>
        <taxon>Fungi</taxon>
        <taxon>Dikarya</taxon>
        <taxon>Ascomycota</taxon>
        <taxon>Pezizomycotina</taxon>
        <taxon>Sordariomycetes</taxon>
        <taxon>Xylariomycetidae</taxon>
        <taxon>Amphisphaeriales</taxon>
        <taxon>Sporocadaceae</taxon>
        <taxon>Truncatella</taxon>
    </lineage>
</organism>
<feature type="transmembrane region" description="Helical" evidence="6">
    <location>
        <begin position="110"/>
        <end position="132"/>
    </location>
</feature>
<keyword evidence="2 6" id="KW-0812">Transmembrane</keyword>
<evidence type="ECO:0000313" key="8">
    <source>
        <dbReference type="EMBL" id="KAH6657458.1"/>
    </source>
</evidence>
<keyword evidence="3 6" id="KW-1133">Transmembrane helix</keyword>
<evidence type="ECO:0000256" key="4">
    <source>
        <dbReference type="ARBA" id="ARBA00023136"/>
    </source>
</evidence>
<feature type="transmembrane region" description="Helical" evidence="6">
    <location>
        <begin position="63"/>
        <end position="81"/>
    </location>
</feature>
<dbReference type="GeneID" id="70135702"/>
<reference evidence="8" key="1">
    <citation type="journal article" date="2021" name="Nat. Commun.">
        <title>Genetic determinants of endophytism in the Arabidopsis root mycobiome.</title>
        <authorList>
            <person name="Mesny F."/>
            <person name="Miyauchi S."/>
            <person name="Thiergart T."/>
            <person name="Pickel B."/>
            <person name="Atanasova L."/>
            <person name="Karlsson M."/>
            <person name="Huettel B."/>
            <person name="Barry K.W."/>
            <person name="Haridas S."/>
            <person name="Chen C."/>
            <person name="Bauer D."/>
            <person name="Andreopoulos W."/>
            <person name="Pangilinan J."/>
            <person name="LaButti K."/>
            <person name="Riley R."/>
            <person name="Lipzen A."/>
            <person name="Clum A."/>
            <person name="Drula E."/>
            <person name="Henrissat B."/>
            <person name="Kohler A."/>
            <person name="Grigoriev I.V."/>
            <person name="Martin F.M."/>
            <person name="Hacquard S."/>
        </authorList>
    </citation>
    <scope>NUCLEOTIDE SEQUENCE</scope>
    <source>
        <strain evidence="8">MPI-SDFR-AT-0073</strain>
    </source>
</reference>
<feature type="domain" description="Rhodopsin" evidence="7">
    <location>
        <begin position="47"/>
        <end position="260"/>
    </location>
</feature>
<feature type="transmembrane region" description="Helical" evidence="6">
    <location>
        <begin position="144"/>
        <end position="165"/>
    </location>
</feature>
<dbReference type="PANTHER" id="PTHR33048">
    <property type="entry name" value="PTH11-LIKE INTEGRAL MEMBRANE PROTEIN (AFU_ORTHOLOGUE AFUA_5G11245)"/>
    <property type="match status" value="1"/>
</dbReference>